<dbReference type="AlphaFoldDB" id="A0A4S4KH37"/>
<comment type="caution">
    <text evidence="2">The sequence shown here is derived from an EMBL/GenBank/DDBJ whole genome shotgun (WGS) entry which is preliminary data.</text>
</comment>
<proteinExistence type="predicted"/>
<evidence type="ECO:0000313" key="2">
    <source>
        <dbReference type="EMBL" id="THG96867.1"/>
    </source>
</evidence>
<name>A0A4S4KH37_9AGAM</name>
<dbReference type="EMBL" id="SGPK01000844">
    <property type="protein sequence ID" value="THG96867.1"/>
    <property type="molecule type" value="Genomic_DNA"/>
</dbReference>
<sequence length="131" mass="14185">MSTTSVLAKLVSTILSNTPAPSARVSHHLIMSAPILDEASHYRPSPRPAPHPQGARAADTHRSQLVANCEIRIPRRCAEDGRRSKAHRRPAVEDAGGTDLQSLDAMRVRRTPGRMGVFREGASSRDGSICN</sequence>
<evidence type="ECO:0000313" key="3">
    <source>
        <dbReference type="Proteomes" id="UP000308199"/>
    </source>
</evidence>
<dbReference type="Proteomes" id="UP000308199">
    <property type="component" value="Unassembled WGS sequence"/>
</dbReference>
<evidence type="ECO:0000256" key="1">
    <source>
        <dbReference type="SAM" id="MobiDB-lite"/>
    </source>
</evidence>
<protein>
    <submittedName>
        <fullName evidence="2">Uncharacterized protein</fullName>
    </submittedName>
</protein>
<accession>A0A4S4KH37</accession>
<reference evidence="2 3" key="1">
    <citation type="submission" date="2019-02" db="EMBL/GenBank/DDBJ databases">
        <title>Genome sequencing of the rare red list fungi Phellinidium pouzarii.</title>
        <authorList>
            <person name="Buettner E."/>
            <person name="Kellner H."/>
        </authorList>
    </citation>
    <scope>NUCLEOTIDE SEQUENCE [LARGE SCALE GENOMIC DNA]</scope>
    <source>
        <strain evidence="2 3">DSM 108285</strain>
    </source>
</reference>
<gene>
    <name evidence="2" type="ORF">EW145_g7706</name>
</gene>
<feature type="region of interest" description="Disordered" evidence="1">
    <location>
        <begin position="39"/>
        <end position="61"/>
    </location>
</feature>
<feature type="region of interest" description="Disordered" evidence="1">
    <location>
        <begin position="79"/>
        <end position="100"/>
    </location>
</feature>
<organism evidence="2 3">
    <name type="scientific">Phellinidium pouzarii</name>
    <dbReference type="NCBI Taxonomy" id="167371"/>
    <lineage>
        <taxon>Eukaryota</taxon>
        <taxon>Fungi</taxon>
        <taxon>Dikarya</taxon>
        <taxon>Basidiomycota</taxon>
        <taxon>Agaricomycotina</taxon>
        <taxon>Agaricomycetes</taxon>
        <taxon>Hymenochaetales</taxon>
        <taxon>Hymenochaetaceae</taxon>
        <taxon>Phellinidium</taxon>
    </lineage>
</organism>
<keyword evidence="3" id="KW-1185">Reference proteome</keyword>